<protein>
    <submittedName>
        <fullName evidence="1">Uncharacterized protein</fullName>
    </submittedName>
</protein>
<dbReference type="EMBL" id="JACHIN010000015">
    <property type="protein sequence ID" value="MBB5082914.1"/>
    <property type="molecule type" value="Genomic_DNA"/>
</dbReference>
<evidence type="ECO:0000313" key="1">
    <source>
        <dbReference type="EMBL" id="MBB5082914.1"/>
    </source>
</evidence>
<reference evidence="1 2" key="1">
    <citation type="submission" date="2020-08" db="EMBL/GenBank/DDBJ databases">
        <title>Genomic Encyclopedia of Type Strains, Phase IV (KMG-IV): sequencing the most valuable type-strain genomes for metagenomic binning, comparative biology and taxonomic classification.</title>
        <authorList>
            <person name="Goeker M."/>
        </authorList>
    </citation>
    <scope>NUCLEOTIDE SEQUENCE [LARGE SCALE GENOMIC DNA]</scope>
    <source>
        <strain evidence="1 2">DSM 45385</strain>
    </source>
</reference>
<proteinExistence type="predicted"/>
<organism evidence="1 2">
    <name type="scientific">Nonomuraea endophytica</name>
    <dbReference type="NCBI Taxonomy" id="714136"/>
    <lineage>
        <taxon>Bacteria</taxon>
        <taxon>Bacillati</taxon>
        <taxon>Actinomycetota</taxon>
        <taxon>Actinomycetes</taxon>
        <taxon>Streptosporangiales</taxon>
        <taxon>Streptosporangiaceae</taxon>
        <taxon>Nonomuraea</taxon>
    </lineage>
</organism>
<comment type="caution">
    <text evidence="1">The sequence shown here is derived from an EMBL/GenBank/DDBJ whole genome shotgun (WGS) entry which is preliminary data.</text>
</comment>
<dbReference type="Proteomes" id="UP000568380">
    <property type="component" value="Unassembled WGS sequence"/>
</dbReference>
<keyword evidence="2" id="KW-1185">Reference proteome</keyword>
<name>A0A7W8EKL5_9ACTN</name>
<accession>A0A7W8EKL5</accession>
<dbReference type="RefSeq" id="WP_184971552.1">
    <property type="nucleotide sequence ID" value="NZ_JACHIN010000015.1"/>
</dbReference>
<gene>
    <name evidence="1" type="ORF">HNR40_008417</name>
</gene>
<evidence type="ECO:0000313" key="2">
    <source>
        <dbReference type="Proteomes" id="UP000568380"/>
    </source>
</evidence>
<sequence length="298" mass="32752">MRQAHAEDARTEARRVVRNLLGEDRPTAELLIGDATPVLGHERTSRCLDLALGASLTRRSAELAAIAALLVGTRELGEAWWSQTRGGKLPAPDEVLRTAVAIEPWTDLTALEMLGAWIADDAADQLWGRPVAQVDLNSWQAEDRFDLPDGVKPGQRLVVHFDAGGRLDAVVTRRPDEDLGSNLDFHSLRYSRPAEAQWSWGVAAGLGPHHLPGDSPDPYARKVDQRAVGILRAWALRHGVGQDLLGPAWESVGDVVAAIERVDWMWRSAEWFGWWRGASALVDDSGYLPYRLDELAAG</sequence>
<dbReference type="AlphaFoldDB" id="A0A7W8EKL5"/>